<dbReference type="GO" id="GO:0016853">
    <property type="term" value="F:isomerase activity"/>
    <property type="evidence" value="ECO:0007669"/>
    <property type="project" value="UniProtKB-KW"/>
</dbReference>
<evidence type="ECO:0000256" key="6">
    <source>
        <dbReference type="RuleBase" id="RU000418"/>
    </source>
</evidence>
<dbReference type="Gene3D" id="1.10.560.10">
    <property type="entry name" value="GroEL-like equatorial domain"/>
    <property type="match status" value="1"/>
</dbReference>
<dbReference type="InterPro" id="IPR027409">
    <property type="entry name" value="GroEL-like_apical_dom_sf"/>
</dbReference>
<organism evidence="9 10">
    <name type="scientific">Xylophilus rhododendri</name>
    <dbReference type="NCBI Taxonomy" id="2697032"/>
    <lineage>
        <taxon>Bacteria</taxon>
        <taxon>Pseudomonadati</taxon>
        <taxon>Pseudomonadota</taxon>
        <taxon>Betaproteobacteria</taxon>
        <taxon>Burkholderiales</taxon>
        <taxon>Xylophilus</taxon>
    </lineage>
</organism>
<evidence type="ECO:0000256" key="7">
    <source>
        <dbReference type="RuleBase" id="RU000419"/>
    </source>
</evidence>
<keyword evidence="5" id="KW-0413">Isomerase</keyword>
<keyword evidence="2" id="KW-0547">Nucleotide-binding</keyword>
<comment type="similarity">
    <text evidence="1 6">Belongs to the chaperonin (HSP60) family.</text>
</comment>
<dbReference type="SUPFAM" id="SSF52029">
    <property type="entry name" value="GroEL apical domain-like"/>
    <property type="match status" value="1"/>
</dbReference>
<dbReference type="PANTHER" id="PTHR45633">
    <property type="entry name" value="60 KDA HEAT SHOCK PROTEIN, MITOCHONDRIAL"/>
    <property type="match status" value="1"/>
</dbReference>
<evidence type="ECO:0000313" key="10">
    <source>
        <dbReference type="Proteomes" id="UP000464787"/>
    </source>
</evidence>
<dbReference type="CDD" id="cd03344">
    <property type="entry name" value="GroEL"/>
    <property type="match status" value="1"/>
</dbReference>
<dbReference type="NCBIfam" id="NF009489">
    <property type="entry name" value="PRK12851.1"/>
    <property type="match status" value="1"/>
</dbReference>
<dbReference type="InterPro" id="IPR027413">
    <property type="entry name" value="GROEL-like_equatorial_sf"/>
</dbReference>
<evidence type="ECO:0000256" key="2">
    <source>
        <dbReference type="ARBA" id="ARBA00022741"/>
    </source>
</evidence>
<keyword evidence="10" id="KW-1185">Reference proteome</keyword>
<evidence type="ECO:0000256" key="1">
    <source>
        <dbReference type="ARBA" id="ARBA00006607"/>
    </source>
</evidence>
<dbReference type="GO" id="GO:0042026">
    <property type="term" value="P:protein refolding"/>
    <property type="evidence" value="ECO:0007669"/>
    <property type="project" value="InterPro"/>
</dbReference>
<comment type="subunit">
    <text evidence="7">Forms a cylinder of 14 subunits composed of two heptameric rings stacked back-to-back. Interacts with the co-chaperonin GroES.</text>
</comment>
<dbReference type="NCBIfam" id="NF000592">
    <property type="entry name" value="PRK00013.1"/>
    <property type="match status" value="1"/>
</dbReference>
<evidence type="ECO:0000313" key="9">
    <source>
        <dbReference type="EMBL" id="QHI97526.1"/>
    </source>
</evidence>
<evidence type="ECO:0000256" key="4">
    <source>
        <dbReference type="ARBA" id="ARBA00023186"/>
    </source>
</evidence>
<feature type="region of interest" description="Disordered" evidence="8">
    <location>
        <begin position="524"/>
        <end position="545"/>
    </location>
</feature>
<gene>
    <name evidence="9" type="ORF">GT347_05705</name>
</gene>
<reference evidence="9 10" key="1">
    <citation type="submission" date="2020-01" db="EMBL/GenBank/DDBJ databases">
        <title>Genome sequencing of strain KACC 21265.</title>
        <authorList>
            <person name="Heo J."/>
            <person name="Kim S.-J."/>
            <person name="Kim J.-S."/>
            <person name="Hong S.-B."/>
            <person name="Kwon S.-W."/>
        </authorList>
    </citation>
    <scope>NUCLEOTIDE SEQUENCE [LARGE SCALE GENOMIC DNA]</scope>
    <source>
        <strain evidence="9 10">KACC 21265</strain>
    </source>
</reference>
<dbReference type="AlphaFoldDB" id="A0A857J1E3"/>
<dbReference type="NCBIfam" id="NF009488">
    <property type="entry name" value="PRK12850.1"/>
    <property type="match status" value="1"/>
</dbReference>
<evidence type="ECO:0000256" key="8">
    <source>
        <dbReference type="SAM" id="MobiDB-lite"/>
    </source>
</evidence>
<dbReference type="RefSeq" id="WP_160551044.1">
    <property type="nucleotide sequence ID" value="NZ_CP047650.1"/>
</dbReference>
<dbReference type="KEGG" id="xyk:GT347_05705"/>
<dbReference type="NCBIfam" id="NF009487">
    <property type="entry name" value="PRK12849.1"/>
    <property type="match status" value="1"/>
</dbReference>
<keyword evidence="4" id="KW-0143">Chaperone</keyword>
<dbReference type="Gene3D" id="3.50.7.10">
    <property type="entry name" value="GroEL"/>
    <property type="match status" value="1"/>
</dbReference>
<name>A0A857J1E3_9BURK</name>
<dbReference type="InterPro" id="IPR027410">
    <property type="entry name" value="TCP-1-like_intermed_sf"/>
</dbReference>
<evidence type="ECO:0000256" key="5">
    <source>
        <dbReference type="ARBA" id="ARBA00023235"/>
    </source>
</evidence>
<dbReference type="InterPro" id="IPR001844">
    <property type="entry name" value="Cpn60/GroEL"/>
</dbReference>
<keyword evidence="3" id="KW-0067">ATP-binding</keyword>
<dbReference type="GO" id="GO:0140662">
    <property type="term" value="F:ATP-dependent protein folding chaperone"/>
    <property type="evidence" value="ECO:0007669"/>
    <property type="project" value="InterPro"/>
</dbReference>
<dbReference type="FunFam" id="3.50.7.10:FF:000001">
    <property type="entry name" value="60 kDa chaperonin"/>
    <property type="match status" value="1"/>
</dbReference>
<dbReference type="Pfam" id="PF00118">
    <property type="entry name" value="Cpn60_TCP1"/>
    <property type="match status" value="1"/>
</dbReference>
<sequence>MANIMLHDDEARQALGRGVAKLARAVRGTLGPRGMNVVIDRPIGTPIISRDGVSIAAEVELECPFENMGAQVLREVSRQTNEVAGDGTTTATVLADALVQDGLACLGRGANPVELVEGLELAVAEVIAELQRSARPLADGLELRAVAVVAANDVATGHLVAEALERVGPGGIVDVDYGSTVETRLEVVDGMAFDRGYLSHHMITDVERMQVVLENPLILMTDMRLQTTAEVDAILALAAEAKRPLLVIADEVAPACVVSLLAWRDRGGQPVAAIHPPEYGHWRKAMLEDIAILTGGRVIARDLGGSIAAVQQRDLGGARQVRISANQTVVTAGAGDPALIEARRQQATRQWELAPENVERDKLKERVAKLSGGTAVLMAGGATPVEQKRRLHLIEDAIHAARAAIAEGVVPGGGLALLRAASALEPLIEHSSGGVQQGARLLQRALQQPLHFIAANCGLDAVGVMKRTLAAQPGVGLDARTGRFTDLALAGIIDPVKVSSSAVRNAASVAGLILTTQTLIARKPDTADPTAGPALGGGAERFGRQ</sequence>
<dbReference type="EMBL" id="CP047650">
    <property type="protein sequence ID" value="QHI97526.1"/>
    <property type="molecule type" value="Genomic_DNA"/>
</dbReference>
<dbReference type="Proteomes" id="UP000464787">
    <property type="component" value="Chromosome"/>
</dbReference>
<dbReference type="PRINTS" id="PR00298">
    <property type="entry name" value="CHAPERONIN60"/>
</dbReference>
<dbReference type="InterPro" id="IPR002423">
    <property type="entry name" value="Cpn60/GroEL/TCP-1"/>
</dbReference>
<accession>A0A857J1E3</accession>
<comment type="function">
    <text evidence="7">Together with its co-chaperonin GroES, plays an essential role in assisting protein folding. The GroEL-GroES system forms a nano-cage that allows encapsulation of the non-native substrate proteins and provides a physical environment optimized to promote and accelerate protein folding.</text>
</comment>
<dbReference type="SUPFAM" id="SSF54849">
    <property type="entry name" value="GroEL-intermediate domain like"/>
    <property type="match status" value="1"/>
</dbReference>
<feature type="compositionally biased region" description="Gly residues" evidence="8">
    <location>
        <begin position="534"/>
        <end position="545"/>
    </location>
</feature>
<dbReference type="GO" id="GO:0005524">
    <property type="term" value="F:ATP binding"/>
    <property type="evidence" value="ECO:0007669"/>
    <property type="project" value="UniProtKB-KW"/>
</dbReference>
<protein>
    <recommendedName>
        <fullName evidence="7">60 kDa chaperonin</fullName>
    </recommendedName>
</protein>
<dbReference type="Gene3D" id="3.30.260.10">
    <property type="entry name" value="TCP-1-like chaperonin intermediate domain"/>
    <property type="match status" value="1"/>
</dbReference>
<proteinExistence type="inferred from homology"/>
<evidence type="ECO:0000256" key="3">
    <source>
        <dbReference type="ARBA" id="ARBA00022840"/>
    </source>
</evidence>
<dbReference type="SUPFAM" id="SSF48592">
    <property type="entry name" value="GroEL equatorial domain-like"/>
    <property type="match status" value="1"/>
</dbReference>